<gene>
    <name evidence="2" type="ORF">MM415A03504_0007</name>
    <name evidence="3" type="ORF">MM415B02293_0013</name>
</gene>
<feature type="transmembrane region" description="Helical" evidence="1">
    <location>
        <begin position="28"/>
        <end position="46"/>
    </location>
</feature>
<evidence type="ECO:0000313" key="3">
    <source>
        <dbReference type="EMBL" id="QJA85017.1"/>
    </source>
</evidence>
<evidence type="ECO:0000256" key="1">
    <source>
        <dbReference type="SAM" id="Phobius"/>
    </source>
</evidence>
<proteinExistence type="predicted"/>
<organism evidence="2">
    <name type="scientific">viral metagenome</name>
    <dbReference type="NCBI Taxonomy" id="1070528"/>
    <lineage>
        <taxon>unclassified sequences</taxon>
        <taxon>metagenomes</taxon>
        <taxon>organismal metagenomes</taxon>
    </lineage>
</organism>
<accession>A0A6M3JLA7</accession>
<keyword evidence="1" id="KW-0472">Membrane</keyword>
<protein>
    <submittedName>
        <fullName evidence="2">Uncharacterized protein</fullName>
    </submittedName>
</protein>
<sequence>MRIFTYAIITSISLFAAGSVSPSPFTVVITQGGALAILGWAFWYILSQHLPKERQAFLEAQDKSRDEYVKSNKKTSNAIHRMAGAIEKLGEAINNGIRS</sequence>
<dbReference type="EMBL" id="MT142548">
    <property type="protein sequence ID" value="QJA85017.1"/>
    <property type="molecule type" value="Genomic_DNA"/>
</dbReference>
<keyword evidence="1" id="KW-1133">Transmembrane helix</keyword>
<evidence type="ECO:0000313" key="2">
    <source>
        <dbReference type="EMBL" id="QJA70904.1"/>
    </source>
</evidence>
<dbReference type="EMBL" id="MT141830">
    <property type="protein sequence ID" value="QJA70904.1"/>
    <property type="molecule type" value="Genomic_DNA"/>
</dbReference>
<keyword evidence="1" id="KW-0812">Transmembrane</keyword>
<reference evidence="2" key="1">
    <citation type="submission" date="2020-03" db="EMBL/GenBank/DDBJ databases">
        <title>The deep terrestrial virosphere.</title>
        <authorList>
            <person name="Holmfeldt K."/>
            <person name="Nilsson E."/>
            <person name="Simone D."/>
            <person name="Lopez-Fernandez M."/>
            <person name="Wu X."/>
            <person name="de Brujin I."/>
            <person name="Lundin D."/>
            <person name="Andersson A."/>
            <person name="Bertilsson S."/>
            <person name="Dopson M."/>
        </authorList>
    </citation>
    <scope>NUCLEOTIDE SEQUENCE</scope>
    <source>
        <strain evidence="2">MM415A03504</strain>
        <strain evidence="3">MM415B02293</strain>
    </source>
</reference>
<name>A0A6M3JLA7_9ZZZZ</name>
<dbReference type="AlphaFoldDB" id="A0A6M3JLA7"/>